<name>A0ABX4ZQB6_9PAST</name>
<keyword evidence="10" id="KW-0418">Kinase</keyword>
<accession>A0ABX4ZQB6</accession>
<dbReference type="CDD" id="cd00367">
    <property type="entry name" value="PTS-HPr_like"/>
    <property type="match status" value="2"/>
</dbReference>
<evidence type="ECO:0000256" key="8">
    <source>
        <dbReference type="ARBA" id="ARBA00022679"/>
    </source>
</evidence>
<dbReference type="InterPro" id="IPR000032">
    <property type="entry name" value="HPr-like"/>
</dbReference>
<dbReference type="PANTHER" id="PTHR30181:SF3">
    <property type="entry name" value="MULTIPHOSPHORYL TRANSFER PROTEIN"/>
    <property type="match status" value="1"/>
</dbReference>
<evidence type="ECO:0000256" key="2">
    <source>
        <dbReference type="ARBA" id="ARBA00004496"/>
    </source>
</evidence>
<dbReference type="PIRSF" id="PIRSF000690">
    <property type="entry name" value="Fruc_PTS_diPryltransf"/>
    <property type="match status" value="1"/>
</dbReference>
<evidence type="ECO:0000256" key="11">
    <source>
        <dbReference type="SAM" id="MobiDB-lite"/>
    </source>
</evidence>
<feature type="domain" description="HPr" evidence="13">
    <location>
        <begin position="424"/>
        <end position="513"/>
    </location>
</feature>
<keyword evidence="6" id="KW-0597">Phosphoprotein</keyword>
<evidence type="ECO:0000259" key="12">
    <source>
        <dbReference type="PROSITE" id="PS51094"/>
    </source>
</evidence>
<keyword evidence="7" id="KW-0762">Sugar transport</keyword>
<dbReference type="PRINTS" id="PR00107">
    <property type="entry name" value="PHOSPHOCPHPR"/>
</dbReference>
<dbReference type="InterPro" id="IPR002114">
    <property type="entry name" value="PTS_HPr_Ser_P_site"/>
</dbReference>
<dbReference type="NCBIfam" id="NF008319">
    <property type="entry name" value="PRK11109.1"/>
    <property type="match status" value="1"/>
</dbReference>
<dbReference type="PROSITE" id="PS00589">
    <property type="entry name" value="PTS_HPR_SER"/>
    <property type="match status" value="2"/>
</dbReference>
<dbReference type="InterPro" id="IPR035895">
    <property type="entry name" value="HPr-like_sf"/>
</dbReference>
<feature type="domain" description="PTS EIIA type-2" evidence="12">
    <location>
        <begin position="2"/>
        <end position="142"/>
    </location>
</feature>
<dbReference type="PROSITE" id="PS51350">
    <property type="entry name" value="PTS_HPR_DOM"/>
    <property type="match status" value="2"/>
</dbReference>
<dbReference type="PROSITE" id="PS00372">
    <property type="entry name" value="PTS_EIIA_TYPE_2_HIS"/>
    <property type="match status" value="1"/>
</dbReference>
<dbReference type="InterPro" id="IPR002178">
    <property type="entry name" value="PTS_EIIA_type-2_dom"/>
</dbReference>
<evidence type="ECO:0000313" key="14">
    <source>
        <dbReference type="EMBL" id="POY41679.1"/>
    </source>
</evidence>
<dbReference type="PROSITE" id="PS51094">
    <property type="entry name" value="PTS_EIIA_TYPE_2"/>
    <property type="match status" value="1"/>
</dbReference>
<dbReference type="InterPro" id="IPR001020">
    <property type="entry name" value="PTS_HPr_His_P_site"/>
</dbReference>
<dbReference type="InterPro" id="IPR016152">
    <property type="entry name" value="PTrfase/Anion_transptr"/>
</dbReference>
<evidence type="ECO:0000256" key="5">
    <source>
        <dbReference type="ARBA" id="ARBA00022490"/>
    </source>
</evidence>
<proteinExistence type="predicted"/>
<reference evidence="14 15" key="1">
    <citation type="submission" date="2018-02" db="EMBL/GenBank/DDBJ databases">
        <title>Classification genera of Pasteurellaceae by whole genome sequence comparison.</title>
        <authorList>
            <person name="Christensen H."/>
        </authorList>
    </citation>
    <scope>NUCLEOTIDE SEQUENCE [LARGE SCALE GENOMIC DNA]</scope>
    <source>
        <strain evidence="14 15">20186H4H1</strain>
    </source>
</reference>
<dbReference type="Proteomes" id="UP000237229">
    <property type="component" value="Unassembled WGS sequence"/>
</dbReference>
<keyword evidence="8" id="KW-0808">Transferase</keyword>
<feature type="domain" description="HPr" evidence="13">
    <location>
        <begin position="291"/>
        <end position="381"/>
    </location>
</feature>
<comment type="function">
    <text evidence="1">The phosphoenolpyruvate-dependent sugar phosphotransferase system (sugar PTS), a major carbohydrate active transport system, catalyzes the phosphorylation of incoming sugar substrates concomitantly with their translocation across the cell membrane. The enzyme II FruAB PTS system is involved in fructose transport.</text>
</comment>
<comment type="caution">
    <text evidence="14">The sequence shown here is derived from an EMBL/GenBank/DDBJ whole genome shotgun (WGS) entry which is preliminary data.</text>
</comment>
<evidence type="ECO:0000256" key="3">
    <source>
        <dbReference type="ARBA" id="ARBA00015565"/>
    </source>
</evidence>
<dbReference type="SUPFAM" id="SSF55804">
    <property type="entry name" value="Phoshotransferase/anion transport protein"/>
    <property type="match status" value="2"/>
</dbReference>
<evidence type="ECO:0000259" key="13">
    <source>
        <dbReference type="PROSITE" id="PS51350"/>
    </source>
</evidence>
<gene>
    <name evidence="14" type="ORF">C3Z13_10775</name>
</gene>
<feature type="region of interest" description="Disordered" evidence="11">
    <location>
        <begin position="398"/>
        <end position="419"/>
    </location>
</feature>
<evidence type="ECO:0000256" key="4">
    <source>
        <dbReference type="ARBA" id="ARBA00022448"/>
    </source>
</evidence>
<evidence type="ECO:0000256" key="10">
    <source>
        <dbReference type="ARBA" id="ARBA00022777"/>
    </source>
</evidence>
<keyword evidence="9" id="KW-0598">Phosphotransferase system</keyword>
<evidence type="ECO:0000313" key="15">
    <source>
        <dbReference type="Proteomes" id="UP000237229"/>
    </source>
</evidence>
<dbReference type="CDD" id="cd00211">
    <property type="entry name" value="PTS_IIA_fru"/>
    <property type="match status" value="1"/>
</dbReference>
<comment type="subcellular location">
    <subcellularLocation>
        <location evidence="2">Cytoplasm</location>
    </subcellularLocation>
</comment>
<dbReference type="InterPro" id="IPR016258">
    <property type="entry name" value="FruB"/>
</dbReference>
<dbReference type="Gene3D" id="3.30.1340.10">
    <property type="entry name" value="HPr-like"/>
    <property type="match status" value="2"/>
</dbReference>
<dbReference type="SUPFAM" id="SSF55594">
    <property type="entry name" value="HPr-like"/>
    <property type="match status" value="2"/>
</dbReference>
<dbReference type="InterPro" id="IPR050893">
    <property type="entry name" value="Sugar_PTS"/>
</dbReference>
<keyword evidence="15" id="KW-1185">Reference proteome</keyword>
<dbReference type="NCBIfam" id="NF010351">
    <property type="entry name" value="PRK13779.1"/>
    <property type="match status" value="1"/>
</dbReference>
<evidence type="ECO:0000256" key="1">
    <source>
        <dbReference type="ARBA" id="ARBA00003136"/>
    </source>
</evidence>
<evidence type="ECO:0000256" key="6">
    <source>
        <dbReference type="ARBA" id="ARBA00022553"/>
    </source>
</evidence>
<dbReference type="RefSeq" id="WP_103855910.1">
    <property type="nucleotide sequence ID" value="NZ_PQVI01000144.1"/>
</dbReference>
<evidence type="ECO:0000256" key="7">
    <source>
        <dbReference type="ARBA" id="ARBA00022597"/>
    </source>
</evidence>
<dbReference type="PROSITE" id="PS00369">
    <property type="entry name" value="PTS_HPR_HIS"/>
    <property type="match status" value="2"/>
</dbReference>
<evidence type="ECO:0000256" key="9">
    <source>
        <dbReference type="ARBA" id="ARBA00022683"/>
    </source>
</evidence>
<dbReference type="Gene3D" id="3.40.930.10">
    <property type="entry name" value="Mannitol-specific EII, Chain A"/>
    <property type="match status" value="1"/>
</dbReference>
<protein>
    <recommendedName>
        <fullName evidence="3">Multiphosphoryl transfer protein</fullName>
    </recommendedName>
</protein>
<keyword evidence="5" id="KW-0963">Cytoplasm</keyword>
<dbReference type="NCBIfam" id="TIGR01003">
    <property type="entry name" value="PTS_HPr_family"/>
    <property type="match status" value="2"/>
</dbReference>
<dbReference type="Pfam" id="PF00359">
    <property type="entry name" value="PTS_EIIA_2"/>
    <property type="match status" value="1"/>
</dbReference>
<organism evidence="14 15">
    <name type="scientific">Avibacterium endocarditidis</name>
    <dbReference type="NCBI Taxonomy" id="380674"/>
    <lineage>
        <taxon>Bacteria</taxon>
        <taxon>Pseudomonadati</taxon>
        <taxon>Pseudomonadota</taxon>
        <taxon>Gammaproteobacteria</taxon>
        <taxon>Pasteurellales</taxon>
        <taxon>Pasteurellaceae</taxon>
        <taxon>Avibacterium</taxon>
    </lineage>
</organism>
<keyword evidence="4" id="KW-0813">Transport</keyword>
<dbReference type="Pfam" id="PF00381">
    <property type="entry name" value="PTS-HPr"/>
    <property type="match status" value="2"/>
</dbReference>
<dbReference type="PANTHER" id="PTHR30181">
    <property type="entry name" value="MANNITOL PERMEASE IIC COMPONENT"/>
    <property type="match status" value="1"/>
</dbReference>
<sequence>MLNLSEKNIHLSAQAENKQQAIELVAQALEQAGNVEAGYLAGMLARETQTSTFLGNGIAIPHGTLETRPMVKETGVQVFQFPQGIEWGDGNKAYVVIGIAARSDEHLTLLRQLTQVLGDEEKAAKLATLQDIAKFRAILMGEETLEVKSEDLSLDVDTESLLTLIAINAGKLQNQGAVNNQFVAEVIASPALPLGGGLWLTDSVQGNEKNALAFSRAKQAFQHNHKEVKGVLTVACVNEQIDELLARLLENSVQQALLNGNSQQILTALNGGEVSVENPAPANTSSENAGTVIGTFTVRNEHGLHARPSAVLVNEVKKFASKITVENLTRGGEAISAKSLMKIVALGATLGHRLRFSAVGEDAKQAIEAIGKAIADGLGEEVSSLSPKEPDHIEVIGESSAASEKKKLQKKKTTALDNQDPSESVEAVFVVRNEHGLHARPAAVLVNEVKKYNASVAVQNVDRDSQLVSAKSLMKVVALGVVKGHRLRFVATGEEAQKALDGIGAAIEAGLGE</sequence>
<dbReference type="EMBL" id="PQVI01000144">
    <property type="protein sequence ID" value="POY41679.1"/>
    <property type="molecule type" value="Genomic_DNA"/>
</dbReference>